<dbReference type="AlphaFoldDB" id="A0A183FW76"/>
<protein>
    <submittedName>
        <fullName evidence="2">SCP domain-containing protein</fullName>
    </submittedName>
</protein>
<name>A0A183FW76_HELPZ</name>
<keyword evidence="1" id="KW-1185">Reference proteome</keyword>
<dbReference type="WBParaSite" id="HPBE_0001265901-mRNA-1">
    <property type="protein sequence ID" value="HPBE_0001265901-mRNA-1"/>
    <property type="gene ID" value="HPBE_0001265901"/>
</dbReference>
<evidence type="ECO:0000313" key="2">
    <source>
        <dbReference type="WBParaSite" id="HPBE_0001265901-mRNA-1"/>
    </source>
</evidence>
<sequence>LVSSSSNDLLFKEKAWKAAKGINDERSNAGPYHMMPIKVGGLFIKRLSWCHSRRLESKHVC</sequence>
<accession>A0A183FW76</accession>
<evidence type="ECO:0000313" key="1">
    <source>
        <dbReference type="Proteomes" id="UP000050761"/>
    </source>
</evidence>
<dbReference type="Proteomes" id="UP000050761">
    <property type="component" value="Unassembled WGS sequence"/>
</dbReference>
<reference evidence="2" key="1">
    <citation type="submission" date="2019-09" db="UniProtKB">
        <authorList>
            <consortium name="WormBaseParasite"/>
        </authorList>
    </citation>
    <scope>IDENTIFICATION</scope>
</reference>
<organism evidence="1 2">
    <name type="scientific">Heligmosomoides polygyrus</name>
    <name type="common">Parasitic roundworm</name>
    <dbReference type="NCBI Taxonomy" id="6339"/>
    <lineage>
        <taxon>Eukaryota</taxon>
        <taxon>Metazoa</taxon>
        <taxon>Ecdysozoa</taxon>
        <taxon>Nematoda</taxon>
        <taxon>Chromadorea</taxon>
        <taxon>Rhabditida</taxon>
        <taxon>Rhabditina</taxon>
        <taxon>Rhabditomorpha</taxon>
        <taxon>Strongyloidea</taxon>
        <taxon>Heligmosomidae</taxon>
        <taxon>Heligmosomoides</taxon>
    </lineage>
</organism>
<proteinExistence type="predicted"/>